<keyword evidence="4" id="KW-1185">Reference proteome</keyword>
<keyword evidence="3" id="KW-0808">Transferase</keyword>
<dbReference type="CDD" id="cd07197">
    <property type="entry name" value="nitrilase"/>
    <property type="match status" value="1"/>
</dbReference>
<keyword evidence="3" id="KW-0449">Lipoprotein</keyword>
<dbReference type="AlphaFoldDB" id="M0NEX6"/>
<dbReference type="Pfam" id="PF00795">
    <property type="entry name" value="CN_hydrolase"/>
    <property type="match status" value="1"/>
</dbReference>
<dbReference type="GO" id="GO:0016746">
    <property type="term" value="F:acyltransferase activity"/>
    <property type="evidence" value="ECO:0007669"/>
    <property type="project" value="UniProtKB-KW"/>
</dbReference>
<dbReference type="Gene3D" id="3.60.110.10">
    <property type="entry name" value="Carbon-nitrogen hydrolase"/>
    <property type="match status" value="1"/>
</dbReference>
<dbReference type="InterPro" id="IPR003010">
    <property type="entry name" value="C-N_Hydrolase"/>
</dbReference>
<evidence type="ECO:0000259" key="2">
    <source>
        <dbReference type="PROSITE" id="PS50263"/>
    </source>
</evidence>
<dbReference type="PANTHER" id="PTHR43674:SF2">
    <property type="entry name" value="BETA-UREIDOPROPIONASE"/>
    <property type="match status" value="1"/>
</dbReference>
<dbReference type="Proteomes" id="UP000011680">
    <property type="component" value="Unassembled WGS sequence"/>
</dbReference>
<dbReference type="EMBL" id="AOMF01000037">
    <property type="protein sequence ID" value="EMA56502.1"/>
    <property type="molecule type" value="Genomic_DNA"/>
</dbReference>
<comment type="caution">
    <text evidence="3">The sequence shown here is derived from an EMBL/GenBank/DDBJ whole genome shotgun (WGS) entry which is preliminary data.</text>
</comment>
<name>M0NEX6_9EURY</name>
<keyword evidence="3" id="KW-0012">Acyltransferase</keyword>
<gene>
    <name evidence="3" type="ORF">C451_02218</name>
</gene>
<sequence length="322" mass="35521">MEASVGDVARNINQAERLAREALEEGADVVGLPEFFTSRVVLDDAVWEAVLPTDNKAVAMLESLAQEYDATVGGSMLMHRDGDVYNTYCLAGPDGTVRTHDKDIPTMWENAFYIGGDDDGVVETAHGTTGLAVCWELIRQQTVDRMAGRVQYAITGNHWWTLPNNWPGVDRLLGSVRQYNRYLSEQAPVEFARELGVPVIHASHCGEFDGRFLLYPGDEHGLPYRSSFVGATQIVSADGTVLARRDLDKGPGVVSANIEIPAHPPTPATHDPPDQFWIPELTASHRLYWSHQNVCGSAYYRNNKTESLSTRSHVAVESSPEQ</sequence>
<dbReference type="InterPro" id="IPR036526">
    <property type="entry name" value="C-N_Hydrolase_sf"/>
</dbReference>
<dbReference type="GO" id="GO:0033388">
    <property type="term" value="P:putrescine biosynthetic process from arginine"/>
    <property type="evidence" value="ECO:0007669"/>
    <property type="project" value="TreeGrafter"/>
</dbReference>
<evidence type="ECO:0000313" key="4">
    <source>
        <dbReference type="Proteomes" id="UP000011680"/>
    </source>
</evidence>
<protein>
    <submittedName>
        <fullName evidence="3">Protein containing nitrilase/cyanide hydratase and apolipoprotein N-acyltransferase domain</fullName>
    </submittedName>
</protein>
<dbReference type="InterPro" id="IPR050345">
    <property type="entry name" value="Aliph_Amidase/BUP"/>
</dbReference>
<dbReference type="SUPFAM" id="SSF56317">
    <property type="entry name" value="Carbon-nitrogen hydrolase"/>
    <property type="match status" value="1"/>
</dbReference>
<dbReference type="PANTHER" id="PTHR43674">
    <property type="entry name" value="NITRILASE C965.09-RELATED"/>
    <property type="match status" value="1"/>
</dbReference>
<organism evidence="3 4">
    <name type="scientific">Halococcus thailandensis JCM 13552</name>
    <dbReference type="NCBI Taxonomy" id="1227457"/>
    <lineage>
        <taxon>Archaea</taxon>
        <taxon>Methanobacteriati</taxon>
        <taxon>Methanobacteriota</taxon>
        <taxon>Stenosarchaea group</taxon>
        <taxon>Halobacteria</taxon>
        <taxon>Halobacteriales</taxon>
        <taxon>Halococcaceae</taxon>
        <taxon>Halococcus</taxon>
    </lineage>
</organism>
<proteinExistence type="predicted"/>
<feature type="domain" description="CN hydrolase" evidence="2">
    <location>
        <begin position="1"/>
        <end position="260"/>
    </location>
</feature>
<dbReference type="GO" id="GO:0050126">
    <property type="term" value="F:N-carbamoylputrescine amidase activity"/>
    <property type="evidence" value="ECO:0007669"/>
    <property type="project" value="TreeGrafter"/>
</dbReference>
<evidence type="ECO:0000313" key="3">
    <source>
        <dbReference type="EMBL" id="EMA56502.1"/>
    </source>
</evidence>
<dbReference type="STRING" id="1227457.C451_02218"/>
<dbReference type="PROSITE" id="PS50263">
    <property type="entry name" value="CN_HYDROLASE"/>
    <property type="match status" value="1"/>
</dbReference>
<dbReference type="OrthoDB" id="39312at2157"/>
<dbReference type="eggNOG" id="arCOG00062">
    <property type="taxonomic scope" value="Archaea"/>
</dbReference>
<accession>M0NEX6</accession>
<evidence type="ECO:0000256" key="1">
    <source>
        <dbReference type="ARBA" id="ARBA00022801"/>
    </source>
</evidence>
<keyword evidence="1" id="KW-0378">Hydrolase</keyword>
<reference evidence="3 4" key="1">
    <citation type="journal article" date="2014" name="PLoS Genet.">
        <title>Phylogenetically driven sequencing of extremely halophilic archaea reveals strategies for static and dynamic osmo-response.</title>
        <authorList>
            <person name="Becker E.A."/>
            <person name="Seitzer P.M."/>
            <person name="Tritt A."/>
            <person name="Larsen D."/>
            <person name="Krusor M."/>
            <person name="Yao A.I."/>
            <person name="Wu D."/>
            <person name="Madern D."/>
            <person name="Eisen J.A."/>
            <person name="Darling A.E."/>
            <person name="Facciotti M.T."/>
        </authorList>
    </citation>
    <scope>NUCLEOTIDE SEQUENCE [LARGE SCALE GENOMIC DNA]</scope>
    <source>
        <strain evidence="3 4">JCM 13552</strain>
    </source>
</reference>